<dbReference type="Gene3D" id="3.40.50.1000">
    <property type="entry name" value="HAD superfamily/HAD-like"/>
    <property type="match status" value="1"/>
</dbReference>
<dbReference type="EMBL" id="JH992992">
    <property type="protein sequence ID" value="EKX46899.1"/>
    <property type="molecule type" value="Genomic_DNA"/>
</dbReference>
<dbReference type="Pfam" id="PF00240">
    <property type="entry name" value="ubiquitin"/>
    <property type="match status" value="1"/>
</dbReference>
<organism evidence="2">
    <name type="scientific">Guillardia theta (strain CCMP2712)</name>
    <name type="common">Cryptophyte</name>
    <dbReference type="NCBI Taxonomy" id="905079"/>
    <lineage>
        <taxon>Eukaryota</taxon>
        <taxon>Cryptophyceae</taxon>
        <taxon>Pyrenomonadales</taxon>
        <taxon>Geminigeraceae</taxon>
        <taxon>Guillardia</taxon>
    </lineage>
</organism>
<dbReference type="Gene3D" id="3.10.20.90">
    <property type="entry name" value="Phosphatidylinositol 3-kinase Catalytic Subunit, Chain A, domain 1"/>
    <property type="match status" value="1"/>
</dbReference>
<evidence type="ECO:0000313" key="2">
    <source>
        <dbReference type="EMBL" id="EKX46899.1"/>
    </source>
</evidence>
<evidence type="ECO:0000259" key="1">
    <source>
        <dbReference type="PROSITE" id="PS50969"/>
    </source>
</evidence>
<dbReference type="Pfam" id="PF03031">
    <property type="entry name" value="NIF"/>
    <property type="match status" value="1"/>
</dbReference>
<dbReference type="KEGG" id="gtt:GUITHDRAFT_107254"/>
<dbReference type="AlphaFoldDB" id="L1JFI1"/>
<evidence type="ECO:0000313" key="3">
    <source>
        <dbReference type="EnsemblProtists" id="EKX46899"/>
    </source>
</evidence>
<keyword evidence="4" id="KW-1185">Reference proteome</keyword>
<protein>
    <recommendedName>
        <fullName evidence="1">FCP1 homology domain-containing protein</fullName>
    </recommendedName>
</protein>
<reference evidence="3" key="3">
    <citation type="submission" date="2016-03" db="UniProtKB">
        <authorList>
            <consortium name="EnsemblProtists"/>
        </authorList>
    </citation>
    <scope>IDENTIFICATION</scope>
</reference>
<proteinExistence type="predicted"/>
<dbReference type="PaxDb" id="55529-EKX46899"/>
<accession>L1JFI1</accession>
<dbReference type="InterPro" id="IPR004274">
    <property type="entry name" value="FCP1_dom"/>
</dbReference>
<dbReference type="Proteomes" id="UP000011087">
    <property type="component" value="Unassembled WGS sequence"/>
</dbReference>
<reference evidence="4" key="2">
    <citation type="submission" date="2012-11" db="EMBL/GenBank/DDBJ databases">
        <authorList>
            <person name="Kuo A."/>
            <person name="Curtis B.A."/>
            <person name="Tanifuji G."/>
            <person name="Burki F."/>
            <person name="Gruber A."/>
            <person name="Irimia M."/>
            <person name="Maruyama S."/>
            <person name="Arias M.C."/>
            <person name="Ball S.G."/>
            <person name="Gile G.H."/>
            <person name="Hirakawa Y."/>
            <person name="Hopkins J.F."/>
            <person name="Rensing S.A."/>
            <person name="Schmutz J."/>
            <person name="Symeonidi A."/>
            <person name="Elias M."/>
            <person name="Eveleigh R.J."/>
            <person name="Herman E.K."/>
            <person name="Klute M.J."/>
            <person name="Nakayama T."/>
            <person name="Obornik M."/>
            <person name="Reyes-Prieto A."/>
            <person name="Armbrust E.V."/>
            <person name="Aves S.J."/>
            <person name="Beiko R.G."/>
            <person name="Coutinho P."/>
            <person name="Dacks J.B."/>
            <person name="Durnford D.G."/>
            <person name="Fast N.M."/>
            <person name="Green B.R."/>
            <person name="Grisdale C."/>
            <person name="Hempe F."/>
            <person name="Henrissat B."/>
            <person name="Hoppner M.P."/>
            <person name="Ishida K.-I."/>
            <person name="Kim E."/>
            <person name="Koreny L."/>
            <person name="Kroth P.G."/>
            <person name="Liu Y."/>
            <person name="Malik S.-B."/>
            <person name="Maier U.G."/>
            <person name="McRose D."/>
            <person name="Mock T."/>
            <person name="Neilson J.A."/>
            <person name="Onodera N.T."/>
            <person name="Poole A.M."/>
            <person name="Pritham E.J."/>
            <person name="Richards T.A."/>
            <person name="Rocap G."/>
            <person name="Roy S.W."/>
            <person name="Sarai C."/>
            <person name="Schaack S."/>
            <person name="Shirato S."/>
            <person name="Slamovits C.H."/>
            <person name="Spencer D.F."/>
            <person name="Suzuki S."/>
            <person name="Worden A.Z."/>
            <person name="Zauner S."/>
            <person name="Barry K."/>
            <person name="Bell C."/>
            <person name="Bharti A.K."/>
            <person name="Crow J.A."/>
            <person name="Grimwood J."/>
            <person name="Kramer R."/>
            <person name="Lindquist E."/>
            <person name="Lucas S."/>
            <person name="Salamov A."/>
            <person name="McFadden G.I."/>
            <person name="Lane C.E."/>
            <person name="Keeling P.J."/>
            <person name="Gray M.W."/>
            <person name="Grigoriev I.V."/>
            <person name="Archibald J.M."/>
        </authorList>
    </citation>
    <scope>NUCLEOTIDE SEQUENCE</scope>
    <source>
        <strain evidence="4">CCMP2712</strain>
    </source>
</reference>
<dbReference type="InterPro" id="IPR051658">
    <property type="entry name" value="UBLCP1"/>
</dbReference>
<dbReference type="PANTHER" id="PTHR48493">
    <property type="entry name" value="UBIQUITIN-LIKE DOMAIN-CONTAINING CTD PHOSPHATASE 1"/>
    <property type="match status" value="1"/>
</dbReference>
<dbReference type="EnsemblProtists" id="EKX46899">
    <property type="protein sequence ID" value="EKX46899"/>
    <property type="gene ID" value="GUITHDRAFT_107254"/>
</dbReference>
<dbReference type="OMA" id="TVHTPKY"/>
<sequence length="305" mass="35749">MAATKVDEQGYKLIAKWNGKKYDLDVHKEYTVGQVRKMLQMLTCVQPKRQKIIGLGKKSNLEDDVTLESLQLKNPHSFMMVGCADEDVMLDQSQIDAMPLVVNDLDWNYDPSEYEEMIADVENRQKLQDTIKNVDISVINQPRRDKKLLVLDLDHTLLHFKNKRTYKRPFCFEFLKAVYPFYDIVVWSQTSWKWLEIKLIELDIFTSTDFFISFVLDHSAMFTVRSKRRKGKDGKLWEHQVKALEIIWQKFPEYYSARNTVHVDDLSRNFALNPNQGLKISKFEKTSADPNVEDTELQVLQSADI</sequence>
<dbReference type="InterPro" id="IPR029071">
    <property type="entry name" value="Ubiquitin-like_domsf"/>
</dbReference>
<dbReference type="InterPro" id="IPR000626">
    <property type="entry name" value="Ubiquitin-like_dom"/>
</dbReference>
<dbReference type="PANTHER" id="PTHR48493:SF1">
    <property type="entry name" value="UBIQUITIN-LIKE DOMAIN-CONTAINING CTD PHOSPHATASE 1"/>
    <property type="match status" value="1"/>
</dbReference>
<dbReference type="eggNOG" id="KOG1605">
    <property type="taxonomic scope" value="Eukaryota"/>
</dbReference>
<evidence type="ECO:0000313" key="4">
    <source>
        <dbReference type="Proteomes" id="UP000011087"/>
    </source>
</evidence>
<dbReference type="GO" id="GO:0090364">
    <property type="term" value="P:regulation of proteasome assembly"/>
    <property type="evidence" value="ECO:0007669"/>
    <property type="project" value="InterPro"/>
</dbReference>
<reference evidence="2 4" key="1">
    <citation type="journal article" date="2012" name="Nature">
        <title>Algal genomes reveal evolutionary mosaicism and the fate of nucleomorphs.</title>
        <authorList>
            <consortium name="DOE Joint Genome Institute"/>
            <person name="Curtis B.A."/>
            <person name="Tanifuji G."/>
            <person name="Burki F."/>
            <person name="Gruber A."/>
            <person name="Irimia M."/>
            <person name="Maruyama S."/>
            <person name="Arias M.C."/>
            <person name="Ball S.G."/>
            <person name="Gile G.H."/>
            <person name="Hirakawa Y."/>
            <person name="Hopkins J.F."/>
            <person name="Kuo A."/>
            <person name="Rensing S.A."/>
            <person name="Schmutz J."/>
            <person name="Symeonidi A."/>
            <person name="Elias M."/>
            <person name="Eveleigh R.J."/>
            <person name="Herman E.K."/>
            <person name="Klute M.J."/>
            <person name="Nakayama T."/>
            <person name="Obornik M."/>
            <person name="Reyes-Prieto A."/>
            <person name="Armbrust E.V."/>
            <person name="Aves S.J."/>
            <person name="Beiko R.G."/>
            <person name="Coutinho P."/>
            <person name="Dacks J.B."/>
            <person name="Durnford D.G."/>
            <person name="Fast N.M."/>
            <person name="Green B.R."/>
            <person name="Grisdale C.J."/>
            <person name="Hempel F."/>
            <person name="Henrissat B."/>
            <person name="Hoppner M.P."/>
            <person name="Ishida K."/>
            <person name="Kim E."/>
            <person name="Koreny L."/>
            <person name="Kroth P.G."/>
            <person name="Liu Y."/>
            <person name="Malik S.B."/>
            <person name="Maier U.G."/>
            <person name="McRose D."/>
            <person name="Mock T."/>
            <person name="Neilson J.A."/>
            <person name="Onodera N.T."/>
            <person name="Poole A.M."/>
            <person name="Pritham E.J."/>
            <person name="Richards T.A."/>
            <person name="Rocap G."/>
            <person name="Roy S.W."/>
            <person name="Sarai C."/>
            <person name="Schaack S."/>
            <person name="Shirato S."/>
            <person name="Slamovits C.H."/>
            <person name="Spencer D.F."/>
            <person name="Suzuki S."/>
            <person name="Worden A.Z."/>
            <person name="Zauner S."/>
            <person name="Barry K."/>
            <person name="Bell C."/>
            <person name="Bharti A.K."/>
            <person name="Crow J.A."/>
            <person name="Grimwood J."/>
            <person name="Kramer R."/>
            <person name="Lindquist E."/>
            <person name="Lucas S."/>
            <person name="Salamov A."/>
            <person name="McFadden G.I."/>
            <person name="Lane C.E."/>
            <person name="Keeling P.J."/>
            <person name="Gray M.W."/>
            <person name="Grigoriev I.V."/>
            <person name="Archibald J.M."/>
        </authorList>
    </citation>
    <scope>NUCLEOTIDE SEQUENCE</scope>
    <source>
        <strain evidence="2 4">CCMP2712</strain>
    </source>
</reference>
<dbReference type="GeneID" id="17303649"/>
<dbReference type="OrthoDB" id="1711508at2759"/>
<dbReference type="SUPFAM" id="SSF56784">
    <property type="entry name" value="HAD-like"/>
    <property type="match status" value="1"/>
</dbReference>
<gene>
    <name evidence="2" type="ORF">GUITHDRAFT_107254</name>
</gene>
<feature type="domain" description="FCP1 homology" evidence="1">
    <location>
        <begin position="142"/>
        <end position="303"/>
    </location>
</feature>
<dbReference type="RefSeq" id="XP_005833879.1">
    <property type="nucleotide sequence ID" value="XM_005833822.1"/>
</dbReference>
<dbReference type="HOGENOM" id="CLU_046931_1_0_1"/>
<name>L1JFI1_GUITC</name>
<dbReference type="SMART" id="SM00577">
    <property type="entry name" value="CPDc"/>
    <property type="match status" value="1"/>
</dbReference>
<dbReference type="SMART" id="SM00213">
    <property type="entry name" value="UBQ"/>
    <property type="match status" value="1"/>
</dbReference>
<dbReference type="CDD" id="cd01813">
    <property type="entry name" value="Ubl_UBLCP1"/>
    <property type="match status" value="1"/>
</dbReference>
<dbReference type="SUPFAM" id="SSF54236">
    <property type="entry name" value="Ubiquitin-like"/>
    <property type="match status" value="1"/>
</dbReference>
<dbReference type="InterPro" id="IPR023214">
    <property type="entry name" value="HAD_sf"/>
</dbReference>
<dbReference type="InterPro" id="IPR036412">
    <property type="entry name" value="HAD-like_sf"/>
</dbReference>
<dbReference type="STRING" id="905079.L1JFI1"/>
<dbReference type="PROSITE" id="PS50969">
    <property type="entry name" value="FCP1"/>
    <property type="match status" value="1"/>
</dbReference>